<dbReference type="PRINTS" id="PR00385">
    <property type="entry name" value="P450"/>
</dbReference>
<evidence type="ECO:0000256" key="11">
    <source>
        <dbReference type="RuleBase" id="RU000461"/>
    </source>
</evidence>
<evidence type="ECO:0000256" key="10">
    <source>
        <dbReference type="PIRSR" id="PIRSR602401-1"/>
    </source>
</evidence>
<dbReference type="FunFam" id="1.10.630.10:FF:000012">
    <property type="entry name" value="Cytochrome P450 family protein"/>
    <property type="match status" value="1"/>
</dbReference>
<dbReference type="OrthoDB" id="1055148at2759"/>
<dbReference type="AlphaFoldDB" id="A0A9Q0GLR9"/>
<dbReference type="GO" id="GO:0016709">
    <property type="term" value="F:oxidoreductase activity, acting on paired donors, with incorporation or reduction of molecular oxygen, NAD(P)H as one donor, and incorporation of one atom of oxygen"/>
    <property type="evidence" value="ECO:0007669"/>
    <property type="project" value="TreeGrafter"/>
</dbReference>
<organism evidence="12 13">
    <name type="scientific">Protea cynaroides</name>
    <dbReference type="NCBI Taxonomy" id="273540"/>
    <lineage>
        <taxon>Eukaryota</taxon>
        <taxon>Viridiplantae</taxon>
        <taxon>Streptophyta</taxon>
        <taxon>Embryophyta</taxon>
        <taxon>Tracheophyta</taxon>
        <taxon>Spermatophyta</taxon>
        <taxon>Magnoliopsida</taxon>
        <taxon>Proteales</taxon>
        <taxon>Proteaceae</taxon>
        <taxon>Protea</taxon>
    </lineage>
</organism>
<dbReference type="Gene3D" id="1.10.630.10">
    <property type="entry name" value="Cytochrome P450"/>
    <property type="match status" value="1"/>
</dbReference>
<dbReference type="EMBL" id="JAMYWD010000012">
    <property type="protein sequence ID" value="KAJ4949993.1"/>
    <property type="molecule type" value="Genomic_DNA"/>
</dbReference>
<dbReference type="PANTHER" id="PTHR24298:SF800">
    <property type="entry name" value="CYTOCHROME P450 89A2-RELATED"/>
    <property type="match status" value="1"/>
</dbReference>
<dbReference type="InterPro" id="IPR001128">
    <property type="entry name" value="Cyt_P450"/>
</dbReference>
<keyword evidence="3" id="KW-0812">Transmembrane</keyword>
<protein>
    <recommendedName>
        <fullName evidence="14">Cytochrome P450</fullName>
    </recommendedName>
</protein>
<dbReference type="Pfam" id="PF00067">
    <property type="entry name" value="p450"/>
    <property type="match status" value="1"/>
</dbReference>
<dbReference type="GO" id="GO:0020037">
    <property type="term" value="F:heme binding"/>
    <property type="evidence" value="ECO:0007669"/>
    <property type="project" value="InterPro"/>
</dbReference>
<name>A0A9Q0GLR9_9MAGN</name>
<dbReference type="CDD" id="cd11075">
    <property type="entry name" value="CYP77_89"/>
    <property type="match status" value="1"/>
</dbReference>
<dbReference type="InterPro" id="IPR036396">
    <property type="entry name" value="Cyt_P450_sf"/>
</dbReference>
<dbReference type="Proteomes" id="UP001141806">
    <property type="component" value="Unassembled WGS sequence"/>
</dbReference>
<dbReference type="GO" id="GO:0016020">
    <property type="term" value="C:membrane"/>
    <property type="evidence" value="ECO:0007669"/>
    <property type="project" value="UniProtKB-SubCell"/>
</dbReference>
<evidence type="ECO:0000256" key="6">
    <source>
        <dbReference type="ARBA" id="ARBA00023002"/>
    </source>
</evidence>
<dbReference type="InterPro" id="IPR017972">
    <property type="entry name" value="Cyt_P450_CS"/>
</dbReference>
<dbReference type="InterPro" id="IPR051103">
    <property type="entry name" value="Plant_metabolite_P450s"/>
</dbReference>
<accession>A0A9Q0GLR9</accession>
<evidence type="ECO:0000256" key="4">
    <source>
        <dbReference type="ARBA" id="ARBA00022723"/>
    </source>
</evidence>
<dbReference type="PROSITE" id="PS00086">
    <property type="entry name" value="CYTOCHROME_P450"/>
    <property type="match status" value="1"/>
</dbReference>
<keyword evidence="2 10" id="KW-0349">Heme</keyword>
<keyword evidence="5" id="KW-1133">Transmembrane helix</keyword>
<evidence type="ECO:0000256" key="3">
    <source>
        <dbReference type="ARBA" id="ARBA00022692"/>
    </source>
</evidence>
<dbReference type="GO" id="GO:0005506">
    <property type="term" value="F:iron ion binding"/>
    <property type="evidence" value="ECO:0007669"/>
    <property type="project" value="InterPro"/>
</dbReference>
<evidence type="ECO:0000256" key="9">
    <source>
        <dbReference type="ARBA" id="ARBA00023136"/>
    </source>
</evidence>
<keyword evidence="6 11" id="KW-0560">Oxidoreductase</keyword>
<proteinExistence type="inferred from homology"/>
<comment type="subcellular location">
    <subcellularLocation>
        <location evidence="1">Membrane</location>
        <topology evidence="1">Single-pass membrane protein</topology>
    </subcellularLocation>
</comment>
<evidence type="ECO:0000256" key="1">
    <source>
        <dbReference type="ARBA" id="ARBA00004167"/>
    </source>
</evidence>
<dbReference type="InterPro" id="IPR002401">
    <property type="entry name" value="Cyt_P450_E_grp-I"/>
</dbReference>
<sequence length="510" mass="58842">MELWFVLFLTLCFSVALKSFIHLLSHRKLNQRKLSLPPGPPKVPIIGSFVWLRNSSPSKIEPILRNLLHKYGPIITLHIGPRPVIFITDHSLAHQALVENGAFFADRPPAASPSRLVHNNPLNINSAPYGPLWRLLRRNLASEILLPSRVKSYGHGRNWVLQILFERLRYHVESGEPVRVMEHFQYAMFCLLVLMCFGEKLDQKVIREIEDAQRSLIVNMRKFAVLAFFPKLGRLIFRKRWNQLLEMRQKQESVLIPIIRARRELKEKNQDNPDEVVVSYADTLFDLKIPEDGRNLTEQEMMTLCSEFLNGGTDTTATALQWIMANLVKHQSIQERLYSEIEGAVNSSEEIKEEDLQKMPYLKAVVLEGLRRHPPSHFVLPHSVTQDTVLDGYIIPKKATVNFMVGEMGCDPKVWKDPMEFRPQRFLNDEGQVFDITGNREIKMMPFGAGRRICPGLGLALLHLEYFVANLVREFKWTTVDDDDIDLSENEEFTIVMKNPLRAHISPRVK</sequence>
<keyword evidence="8 11" id="KW-0503">Monooxygenase</keyword>
<keyword evidence="7 10" id="KW-0408">Iron</keyword>
<evidence type="ECO:0000313" key="13">
    <source>
        <dbReference type="Proteomes" id="UP001141806"/>
    </source>
</evidence>
<dbReference type="SUPFAM" id="SSF48264">
    <property type="entry name" value="Cytochrome P450"/>
    <property type="match status" value="1"/>
</dbReference>
<evidence type="ECO:0000256" key="8">
    <source>
        <dbReference type="ARBA" id="ARBA00023033"/>
    </source>
</evidence>
<reference evidence="12" key="1">
    <citation type="journal article" date="2023" name="Plant J.">
        <title>The genome of the king protea, Protea cynaroides.</title>
        <authorList>
            <person name="Chang J."/>
            <person name="Duong T.A."/>
            <person name="Schoeman C."/>
            <person name="Ma X."/>
            <person name="Roodt D."/>
            <person name="Barker N."/>
            <person name="Li Z."/>
            <person name="Van de Peer Y."/>
            <person name="Mizrachi E."/>
        </authorList>
    </citation>
    <scope>NUCLEOTIDE SEQUENCE</scope>
    <source>
        <tissue evidence="12">Young leaves</tissue>
    </source>
</reference>
<keyword evidence="13" id="KW-1185">Reference proteome</keyword>
<dbReference type="PRINTS" id="PR00463">
    <property type="entry name" value="EP450I"/>
</dbReference>
<evidence type="ECO:0000256" key="2">
    <source>
        <dbReference type="ARBA" id="ARBA00022617"/>
    </source>
</evidence>
<comment type="cofactor">
    <cofactor evidence="10">
        <name>heme</name>
        <dbReference type="ChEBI" id="CHEBI:30413"/>
    </cofactor>
</comment>
<keyword evidence="9" id="KW-0472">Membrane</keyword>
<keyword evidence="4 10" id="KW-0479">Metal-binding</keyword>
<gene>
    <name evidence="12" type="ORF">NE237_026825</name>
</gene>
<comment type="similarity">
    <text evidence="11">Belongs to the cytochrome P450 family.</text>
</comment>
<evidence type="ECO:0000256" key="5">
    <source>
        <dbReference type="ARBA" id="ARBA00022989"/>
    </source>
</evidence>
<evidence type="ECO:0000256" key="7">
    <source>
        <dbReference type="ARBA" id="ARBA00023004"/>
    </source>
</evidence>
<feature type="binding site" description="axial binding residue" evidence="10">
    <location>
        <position position="454"/>
    </location>
    <ligand>
        <name>heme</name>
        <dbReference type="ChEBI" id="CHEBI:30413"/>
    </ligand>
    <ligandPart>
        <name>Fe</name>
        <dbReference type="ChEBI" id="CHEBI:18248"/>
    </ligandPart>
</feature>
<dbReference type="PANTHER" id="PTHR24298">
    <property type="entry name" value="FLAVONOID 3'-MONOOXYGENASE-RELATED"/>
    <property type="match status" value="1"/>
</dbReference>
<comment type="caution">
    <text evidence="12">The sequence shown here is derived from an EMBL/GenBank/DDBJ whole genome shotgun (WGS) entry which is preliminary data.</text>
</comment>
<evidence type="ECO:0000313" key="12">
    <source>
        <dbReference type="EMBL" id="KAJ4949993.1"/>
    </source>
</evidence>
<evidence type="ECO:0008006" key="14">
    <source>
        <dbReference type="Google" id="ProtNLM"/>
    </source>
</evidence>